<feature type="transmembrane region" description="Helical" evidence="1">
    <location>
        <begin position="133"/>
        <end position="163"/>
    </location>
</feature>
<dbReference type="AlphaFoldDB" id="A0A645D5Z5"/>
<evidence type="ECO:0000256" key="1">
    <source>
        <dbReference type="SAM" id="Phobius"/>
    </source>
</evidence>
<dbReference type="Gene3D" id="1.10.1760.20">
    <property type="match status" value="1"/>
</dbReference>
<evidence type="ECO:0008006" key="3">
    <source>
        <dbReference type="Google" id="ProtNLM"/>
    </source>
</evidence>
<keyword evidence="1" id="KW-0472">Membrane</keyword>
<dbReference type="InterPro" id="IPR024529">
    <property type="entry name" value="ECF_trnsprt_substrate-spec"/>
</dbReference>
<name>A0A645D5Z5_9ZZZZ</name>
<evidence type="ECO:0000313" key="2">
    <source>
        <dbReference type="EMBL" id="MPM84744.1"/>
    </source>
</evidence>
<comment type="caution">
    <text evidence="2">The sequence shown here is derived from an EMBL/GenBank/DDBJ whole genome shotgun (WGS) entry which is preliminary data.</text>
</comment>
<dbReference type="PRINTS" id="PR01414">
    <property type="entry name" value="CCMBBIOGNSIS"/>
</dbReference>
<accession>A0A645D5Z5</accession>
<dbReference type="Pfam" id="PF12822">
    <property type="entry name" value="ECF_trnsprt"/>
    <property type="match status" value="1"/>
</dbReference>
<proteinExistence type="predicted"/>
<reference evidence="2" key="1">
    <citation type="submission" date="2019-08" db="EMBL/GenBank/DDBJ databases">
        <authorList>
            <person name="Kucharzyk K."/>
            <person name="Murdoch R.W."/>
            <person name="Higgins S."/>
            <person name="Loffler F."/>
        </authorList>
    </citation>
    <scope>NUCLEOTIDE SEQUENCE</scope>
</reference>
<keyword evidence="1" id="KW-1133">Transmembrane helix</keyword>
<gene>
    <name evidence="2" type="ORF">SDC9_131820</name>
</gene>
<keyword evidence="1" id="KW-0812">Transmembrane</keyword>
<feature type="transmembrane region" description="Helical" evidence="1">
    <location>
        <begin position="103"/>
        <end position="127"/>
    </location>
</feature>
<protein>
    <recommendedName>
        <fullName evidence="3">ECF transporter S component</fullName>
    </recommendedName>
</protein>
<sequence length="173" mass="18044">MKKSSTQRLVLAGLLTAVGIALPVAFHALSLSGSIFLPMHIPVLLCGLICGWKYGLAAGAVVPLLSSILTGMPPLYPVATAMALELATYGAVIGLASKKTNTFVALIIAMLSGRAVLGVSNVVLLSLSGKSYAWSAFISGAFVTALPGIIIQLILIPLIYAAVQKNRHLERMM</sequence>
<organism evidence="2">
    <name type="scientific">bioreactor metagenome</name>
    <dbReference type="NCBI Taxonomy" id="1076179"/>
    <lineage>
        <taxon>unclassified sequences</taxon>
        <taxon>metagenomes</taxon>
        <taxon>ecological metagenomes</taxon>
    </lineage>
</organism>
<dbReference type="GO" id="GO:0022857">
    <property type="term" value="F:transmembrane transporter activity"/>
    <property type="evidence" value="ECO:0007669"/>
    <property type="project" value="InterPro"/>
</dbReference>
<feature type="transmembrane region" description="Helical" evidence="1">
    <location>
        <begin position="75"/>
        <end position="96"/>
    </location>
</feature>
<dbReference type="EMBL" id="VSSQ01033216">
    <property type="protein sequence ID" value="MPM84744.1"/>
    <property type="molecule type" value="Genomic_DNA"/>
</dbReference>